<proteinExistence type="predicted"/>
<evidence type="ECO:0000313" key="4">
    <source>
        <dbReference type="EMBL" id="MET3683072.1"/>
    </source>
</evidence>
<dbReference type="Gene3D" id="2.30.30.40">
    <property type="entry name" value="SH3 Domains"/>
    <property type="match status" value="1"/>
</dbReference>
<dbReference type="PANTHER" id="PTHR43308:SF1">
    <property type="entry name" value="OUTER MEMBRANE PROTEIN ALPHA"/>
    <property type="match status" value="1"/>
</dbReference>
<evidence type="ECO:0000256" key="2">
    <source>
        <dbReference type="SAM" id="SignalP"/>
    </source>
</evidence>
<sequence>MGKITLHSFIVLCSLLIIVSAPLHAETNDVKETCDYTETEGENPSYQTMNCLLTEIALNHNVPPEIVKSIADTESGGWKQFDETTGEPIVTEDGGIGVMQVTNKSEYNNEKLKNNIPYNIKAGVEILKSMFERSDLPQINQMNPQFLENWYFAIMAYNGTKPVNSPVVQATGERNTDAYQEKVIQNINNNSLIELETISFSPEDFDYNPDSTDNIDFTTMDYSIDEPLTKSKHLFETDTPVTATTDDLTVRVEPTTSSARVTLLNPDDIAYIDGDFVYGEDETSQNHFVWYPVRLENGHEGYVASSFLKMHFKDVPNDHYSTDAIYYLANRDLLQGVGGGAFGFDQDLTRTQAAILLNRANDVSLDGRPDVPFTDVPNDYNYYNHIAAAADEGFFEGNSDGSFGIQDSLTRAAMAQVLQRIYQFPEASGNNPFTDVSEDAWYRQAVLNLYEAGITSGVADNQFAPQQTVTRQQFAVFLTRILKND</sequence>
<gene>
    <name evidence="4" type="ORF">ABID56_001162</name>
</gene>
<feature type="domain" description="SLH" evidence="3">
    <location>
        <begin position="308"/>
        <end position="367"/>
    </location>
</feature>
<dbReference type="PANTHER" id="PTHR43308">
    <property type="entry name" value="OUTER MEMBRANE PROTEIN ALPHA-RELATED"/>
    <property type="match status" value="1"/>
</dbReference>
<dbReference type="InterPro" id="IPR051465">
    <property type="entry name" value="Cell_Envelope_Struct_Comp"/>
</dbReference>
<evidence type="ECO:0000256" key="1">
    <source>
        <dbReference type="ARBA" id="ARBA00022729"/>
    </source>
</evidence>
<dbReference type="PROSITE" id="PS51272">
    <property type="entry name" value="SLH"/>
    <property type="match status" value="3"/>
</dbReference>
<dbReference type="Pfam" id="PF01464">
    <property type="entry name" value="SLT"/>
    <property type="match status" value="1"/>
</dbReference>
<dbReference type="SUPFAM" id="SSF53955">
    <property type="entry name" value="Lysozyme-like"/>
    <property type="match status" value="1"/>
</dbReference>
<dbReference type="InterPro" id="IPR008258">
    <property type="entry name" value="Transglycosylase_SLT_dom_1"/>
</dbReference>
<dbReference type="Proteomes" id="UP001549167">
    <property type="component" value="Unassembled WGS sequence"/>
</dbReference>
<feature type="domain" description="SLH" evidence="3">
    <location>
        <begin position="369"/>
        <end position="428"/>
    </location>
</feature>
<feature type="signal peptide" evidence="2">
    <location>
        <begin position="1"/>
        <end position="25"/>
    </location>
</feature>
<dbReference type="InterPro" id="IPR001119">
    <property type="entry name" value="SLH_dom"/>
</dbReference>
<feature type="chain" id="PRO_5047143704" description="SLH domain-containing protein" evidence="2">
    <location>
        <begin position="26"/>
        <end position="485"/>
    </location>
</feature>
<dbReference type="RefSeq" id="WP_354219667.1">
    <property type="nucleotide sequence ID" value="NZ_JBEPMX010000004.1"/>
</dbReference>
<evidence type="ECO:0000313" key="5">
    <source>
        <dbReference type="Proteomes" id="UP001549167"/>
    </source>
</evidence>
<dbReference type="InterPro" id="IPR003646">
    <property type="entry name" value="SH3-like_bac-type"/>
</dbReference>
<protein>
    <recommendedName>
        <fullName evidence="3">SLH domain-containing protein</fullName>
    </recommendedName>
</protein>
<keyword evidence="5" id="KW-1185">Reference proteome</keyword>
<dbReference type="Pfam" id="PF08239">
    <property type="entry name" value="SH3_3"/>
    <property type="match status" value="1"/>
</dbReference>
<dbReference type="Pfam" id="PF00395">
    <property type="entry name" value="SLH"/>
    <property type="match status" value="3"/>
</dbReference>
<reference evidence="4 5" key="1">
    <citation type="submission" date="2024-06" db="EMBL/GenBank/DDBJ databases">
        <title>Genomic Encyclopedia of Type Strains, Phase IV (KMG-IV): sequencing the most valuable type-strain genomes for metagenomic binning, comparative biology and taxonomic classification.</title>
        <authorList>
            <person name="Goeker M."/>
        </authorList>
    </citation>
    <scope>NUCLEOTIDE SEQUENCE [LARGE SCALE GENOMIC DNA]</scope>
    <source>
        <strain evidence="4 5">DSM 23520</strain>
    </source>
</reference>
<dbReference type="InterPro" id="IPR023346">
    <property type="entry name" value="Lysozyme-like_dom_sf"/>
</dbReference>
<accession>A0ABV2KVD2</accession>
<comment type="caution">
    <text evidence="4">The sequence shown here is derived from an EMBL/GenBank/DDBJ whole genome shotgun (WGS) entry which is preliminary data.</text>
</comment>
<name>A0ABV2KVD2_9BACI</name>
<evidence type="ECO:0000259" key="3">
    <source>
        <dbReference type="PROSITE" id="PS51272"/>
    </source>
</evidence>
<dbReference type="Gene3D" id="1.10.530.10">
    <property type="match status" value="1"/>
</dbReference>
<keyword evidence="1 2" id="KW-0732">Signal</keyword>
<organism evidence="4 5">
    <name type="scientific">Alkalibacillus flavidus</name>
    <dbReference type="NCBI Taxonomy" id="546021"/>
    <lineage>
        <taxon>Bacteria</taxon>
        <taxon>Bacillati</taxon>
        <taxon>Bacillota</taxon>
        <taxon>Bacilli</taxon>
        <taxon>Bacillales</taxon>
        <taxon>Bacillaceae</taxon>
        <taxon>Alkalibacillus</taxon>
    </lineage>
</organism>
<dbReference type="EMBL" id="JBEPMX010000004">
    <property type="protein sequence ID" value="MET3683072.1"/>
    <property type="molecule type" value="Genomic_DNA"/>
</dbReference>
<feature type="domain" description="SLH" evidence="3">
    <location>
        <begin position="429"/>
        <end position="485"/>
    </location>
</feature>